<proteinExistence type="predicted"/>
<keyword evidence="1" id="KW-0472">Membrane</keyword>
<feature type="transmembrane region" description="Helical" evidence="1">
    <location>
        <begin position="146"/>
        <end position="165"/>
    </location>
</feature>
<evidence type="ECO:0000256" key="1">
    <source>
        <dbReference type="SAM" id="Phobius"/>
    </source>
</evidence>
<sequence>MTKQLPIYGGQAVIEGVMMGGQFVTVTAVRRNDQSVTYYECLKNTNASLKLLKKIPLLRGIIAILEASALGSKHLQYASDVYEENPETDQEREKQRNETNSSGRIKSILGLTTVGILSFLFAKFIFDLVPALAASTLEPFIANHFGQILIEGLIKVFLLIGYILLISQTPLIKRLFQYHGAEHKVINTFESGTPLTVENVRKHSRLHYRCGSSFIVFTAIISVFLYMFFPTDPLWLRLVSRLILIPIDLGLAYELLRFTNKVRYIPFLRWLGYPGLWVQYLTTKEPSDDQIEIGIRSFERMRIRDQQLTNNGQALVNHVL</sequence>
<keyword evidence="1" id="KW-0812">Transmembrane</keyword>
<comment type="caution">
    <text evidence="2">The sequence shown here is derived from an EMBL/GenBank/DDBJ whole genome shotgun (WGS) entry which is preliminary data.</text>
</comment>
<dbReference type="Proteomes" id="UP000823201">
    <property type="component" value="Unassembled WGS sequence"/>
</dbReference>
<name>A0ABS2QA87_9BACL</name>
<dbReference type="RefSeq" id="WP_205007251.1">
    <property type="nucleotide sequence ID" value="NZ_CBCRXA010000021.1"/>
</dbReference>
<evidence type="ECO:0000313" key="3">
    <source>
        <dbReference type="Proteomes" id="UP000823201"/>
    </source>
</evidence>
<keyword evidence="1" id="KW-1133">Transmembrane helix</keyword>
<feature type="transmembrane region" description="Helical" evidence="1">
    <location>
        <begin position="108"/>
        <end position="126"/>
    </location>
</feature>
<feature type="transmembrane region" description="Helical" evidence="1">
    <location>
        <begin position="210"/>
        <end position="229"/>
    </location>
</feature>
<dbReference type="InterPro" id="IPR010787">
    <property type="entry name" value="DUF1385"/>
</dbReference>
<dbReference type="PANTHER" id="PTHR42867:SF1">
    <property type="entry name" value="MEMBRANE PROTEIN-RELATED"/>
    <property type="match status" value="1"/>
</dbReference>
<dbReference type="Pfam" id="PF07136">
    <property type="entry name" value="DUF1385"/>
    <property type="match status" value="1"/>
</dbReference>
<keyword evidence="3" id="KW-1185">Reference proteome</keyword>
<accession>A0ABS2QA87</accession>
<organism evidence="2 3">
    <name type="scientific">Sporolactobacillus spathodeae</name>
    <dbReference type="NCBI Taxonomy" id="1465502"/>
    <lineage>
        <taxon>Bacteria</taxon>
        <taxon>Bacillati</taxon>
        <taxon>Bacillota</taxon>
        <taxon>Bacilli</taxon>
        <taxon>Bacillales</taxon>
        <taxon>Sporolactobacillaceae</taxon>
        <taxon>Sporolactobacillus</taxon>
    </lineage>
</organism>
<feature type="transmembrane region" description="Helical" evidence="1">
    <location>
        <begin position="235"/>
        <end position="256"/>
    </location>
</feature>
<evidence type="ECO:0000313" key="2">
    <source>
        <dbReference type="EMBL" id="MBM7658697.1"/>
    </source>
</evidence>
<dbReference type="PANTHER" id="PTHR42867">
    <property type="entry name" value="MEMBRANE PROTEIN-RELATED"/>
    <property type="match status" value="1"/>
</dbReference>
<gene>
    <name evidence="2" type="ORF">JOC27_002159</name>
</gene>
<dbReference type="EMBL" id="JAFBEV010000021">
    <property type="protein sequence ID" value="MBM7658697.1"/>
    <property type="molecule type" value="Genomic_DNA"/>
</dbReference>
<reference evidence="2 3" key="1">
    <citation type="submission" date="2021-01" db="EMBL/GenBank/DDBJ databases">
        <title>Genomic Encyclopedia of Type Strains, Phase IV (KMG-IV): sequencing the most valuable type-strain genomes for metagenomic binning, comparative biology and taxonomic classification.</title>
        <authorList>
            <person name="Goeker M."/>
        </authorList>
    </citation>
    <scope>NUCLEOTIDE SEQUENCE [LARGE SCALE GENOMIC DNA]</scope>
    <source>
        <strain evidence="2 3">DSM 100968</strain>
    </source>
</reference>
<protein>
    <submittedName>
        <fullName evidence="2">Uncharacterized protein YqhQ</fullName>
    </submittedName>
</protein>